<proteinExistence type="inferred from homology"/>
<keyword evidence="13 15" id="KW-0472">Membrane</keyword>
<evidence type="ECO:0000256" key="17">
    <source>
        <dbReference type="PIRSR" id="PIRSR006404-2"/>
    </source>
</evidence>
<dbReference type="SMART" id="SM00116">
    <property type="entry name" value="CBS"/>
    <property type="match status" value="2"/>
</dbReference>
<dbReference type="GO" id="GO:0046872">
    <property type="term" value="F:metal ion binding"/>
    <property type="evidence" value="ECO:0007669"/>
    <property type="project" value="UniProtKB-UniRule"/>
</dbReference>
<keyword evidence="11 15" id="KW-0482">Metalloprotease</keyword>
<dbReference type="GO" id="GO:0005886">
    <property type="term" value="C:plasma membrane"/>
    <property type="evidence" value="ECO:0007669"/>
    <property type="project" value="UniProtKB-SubCell"/>
</dbReference>
<dbReference type="EMBL" id="AM114193">
    <property type="protein sequence ID" value="CAJ35882.1"/>
    <property type="molecule type" value="Genomic_DNA"/>
</dbReference>
<feature type="transmembrane region" description="Helical" evidence="15">
    <location>
        <begin position="51"/>
        <end position="71"/>
    </location>
</feature>
<feature type="domain" description="CBS" evidence="19">
    <location>
        <begin position="246"/>
        <end position="301"/>
    </location>
</feature>
<feature type="domain" description="CBS" evidence="19">
    <location>
        <begin position="308"/>
        <end position="365"/>
    </location>
</feature>
<evidence type="ECO:0000256" key="4">
    <source>
        <dbReference type="ARBA" id="ARBA00022670"/>
    </source>
</evidence>
<keyword evidence="14" id="KW-0028">Amino-acid biosynthesis</keyword>
<feature type="transmembrane region" description="Helical" evidence="15">
    <location>
        <begin position="140"/>
        <end position="163"/>
    </location>
</feature>
<dbReference type="PIRSF" id="PIRSF006404">
    <property type="entry name" value="UCP006404_Pept_M50_CBS"/>
    <property type="match status" value="1"/>
</dbReference>
<keyword evidence="12 18" id="KW-0129">CBS domain</keyword>
<comment type="cofactor">
    <cofactor evidence="15 17">
        <name>Zn(2+)</name>
        <dbReference type="ChEBI" id="CHEBI:29105"/>
    </cofactor>
    <text evidence="15 17">Binds 1 zinc ion per subunit.</text>
</comment>
<evidence type="ECO:0000256" key="15">
    <source>
        <dbReference type="PIRNR" id="PIRNR006404"/>
    </source>
</evidence>
<sequence length="366" mass="39523">MKSSLKIGSVLGIPIRLHITFLLILPLIAFSFAAGPSPFGFSAISDPIMRYALGTIAGILLFACVLVHEVAHSYVAIRNRIKISDITLYLFGGVSSMEEVPRNPGVEARIAVVGPLTSIAIGIACGALLLVTGIPTTTPLGIMIFLMTYLNILLGIFNILPAFPMDGGRVLRALLAMRMPYIAATRWAVFTGKMFAYLLGIVGLFMGLSGIWFIIIAFFIYVAAGEEERSTITSVMLDGVKVRDIMTKAVDTIDSGASLSSCLQTMFQKKHLGYPVLENGRLAGIVTLSDVSKVPETARDSTFVRDVMTRNVITLKPDDDAADALQKISQRRVGRVVVMEGDRLAGIISRTDIVRAIELQGALSKQ</sequence>
<dbReference type="KEGG" id="rci:RCIX451"/>
<keyword evidence="4 15" id="KW-0645">Protease</keyword>
<dbReference type="eggNOG" id="arCOG00607">
    <property type="taxonomic scope" value="Archaea"/>
</dbReference>
<feature type="binding site" evidence="17">
    <location>
        <position position="72"/>
    </location>
    <ligand>
        <name>Zn(2+)</name>
        <dbReference type="ChEBI" id="CHEBI:29105"/>
        <note>catalytic</note>
    </ligand>
</feature>
<evidence type="ECO:0000256" key="9">
    <source>
        <dbReference type="ARBA" id="ARBA00022833"/>
    </source>
</evidence>
<protein>
    <recommendedName>
        <fullName evidence="15">Zinc metalloprotease</fullName>
    </recommendedName>
</protein>
<feature type="transmembrane region" description="Helical" evidence="15">
    <location>
        <begin position="170"/>
        <end position="189"/>
    </location>
</feature>
<evidence type="ECO:0000256" key="2">
    <source>
        <dbReference type="ARBA" id="ARBA00007931"/>
    </source>
</evidence>
<evidence type="ECO:0000256" key="14">
    <source>
        <dbReference type="ARBA" id="ARBA00023167"/>
    </source>
</evidence>
<dbReference type="InterPro" id="IPR000644">
    <property type="entry name" value="CBS_dom"/>
</dbReference>
<dbReference type="CDD" id="cd06164">
    <property type="entry name" value="S2P-M50_SpoIVFB_CBS"/>
    <property type="match status" value="1"/>
</dbReference>
<dbReference type="AlphaFoldDB" id="Q0W6W1"/>
<evidence type="ECO:0000256" key="13">
    <source>
        <dbReference type="ARBA" id="ARBA00023136"/>
    </source>
</evidence>
<keyword evidence="10 15" id="KW-1133">Transmembrane helix</keyword>
<dbReference type="OrthoDB" id="12044at2157"/>
<evidence type="ECO:0000256" key="11">
    <source>
        <dbReference type="ARBA" id="ARBA00023049"/>
    </source>
</evidence>
<dbReference type="GO" id="GO:0009086">
    <property type="term" value="P:methionine biosynthetic process"/>
    <property type="evidence" value="ECO:0007669"/>
    <property type="project" value="UniProtKB-KW"/>
</dbReference>
<keyword evidence="5 15" id="KW-0812">Transmembrane</keyword>
<evidence type="ECO:0000313" key="21">
    <source>
        <dbReference type="Proteomes" id="UP000000663"/>
    </source>
</evidence>
<feature type="transmembrane region" description="Helical" evidence="15">
    <location>
        <begin position="110"/>
        <end position="134"/>
    </location>
</feature>
<evidence type="ECO:0000256" key="12">
    <source>
        <dbReference type="ARBA" id="ARBA00023122"/>
    </source>
</evidence>
<evidence type="ECO:0000256" key="18">
    <source>
        <dbReference type="PROSITE-ProRule" id="PRU00703"/>
    </source>
</evidence>
<dbReference type="InterPro" id="IPR008915">
    <property type="entry name" value="Peptidase_M50"/>
</dbReference>
<keyword evidence="9 15" id="KW-0862">Zinc</keyword>
<dbReference type="Pfam" id="PF02163">
    <property type="entry name" value="Peptidase_M50"/>
    <property type="match status" value="2"/>
</dbReference>
<name>Q0W6W1_METAR</name>
<evidence type="ECO:0000256" key="10">
    <source>
        <dbReference type="ARBA" id="ARBA00022989"/>
    </source>
</evidence>
<feature type="transmembrane region" description="Helical" evidence="15">
    <location>
        <begin position="195"/>
        <end position="224"/>
    </location>
</feature>
<dbReference type="PROSITE" id="PS51371">
    <property type="entry name" value="CBS"/>
    <property type="match status" value="2"/>
</dbReference>
<dbReference type="PATRIC" id="fig|351160.9.peg.2355"/>
<evidence type="ECO:0000256" key="6">
    <source>
        <dbReference type="ARBA" id="ARBA00022723"/>
    </source>
</evidence>
<keyword evidence="6 15" id="KW-0479">Metal-binding</keyword>
<evidence type="ECO:0000313" key="20">
    <source>
        <dbReference type="EMBL" id="CAJ35882.1"/>
    </source>
</evidence>
<accession>Q0W6W1</accession>
<dbReference type="Pfam" id="PF00571">
    <property type="entry name" value="CBS"/>
    <property type="match status" value="2"/>
</dbReference>
<dbReference type="Proteomes" id="UP000000663">
    <property type="component" value="Chromosome"/>
</dbReference>
<keyword evidence="7" id="KW-0677">Repeat</keyword>
<keyword evidence="3 15" id="KW-1003">Cell membrane</keyword>
<reference evidence="20 21" key="1">
    <citation type="journal article" date="2006" name="Science">
        <title>Genome of rice cluster I archaea -- the key methane producers in the rice rhizosphere.</title>
        <authorList>
            <person name="Erkel C."/>
            <person name="Kube M."/>
            <person name="Reinhardt R."/>
            <person name="Liesack W."/>
        </authorList>
    </citation>
    <scope>NUCLEOTIDE SEQUENCE [LARGE SCALE GENOMIC DNA]</scope>
    <source>
        <strain evidence="21">DSM 22066 / NBRC 105507 / MRE50</strain>
    </source>
</reference>
<dbReference type="GeneID" id="5142772"/>
<dbReference type="PANTHER" id="PTHR39188:SF3">
    <property type="entry name" value="STAGE IV SPORULATION PROTEIN FB"/>
    <property type="match status" value="1"/>
</dbReference>
<evidence type="ECO:0000256" key="3">
    <source>
        <dbReference type="ARBA" id="ARBA00022475"/>
    </source>
</evidence>
<dbReference type="GO" id="GO:0008237">
    <property type="term" value="F:metallopeptidase activity"/>
    <property type="evidence" value="ECO:0007669"/>
    <property type="project" value="UniProtKB-UniRule"/>
</dbReference>
<evidence type="ECO:0000259" key="19">
    <source>
        <dbReference type="PROSITE" id="PS51371"/>
    </source>
</evidence>
<gene>
    <name evidence="20" type="ORF">RCIX451</name>
</gene>
<dbReference type="GO" id="GO:0006508">
    <property type="term" value="P:proteolysis"/>
    <property type="evidence" value="ECO:0007669"/>
    <property type="project" value="UniProtKB-KW"/>
</dbReference>
<keyword evidence="8 15" id="KW-0378">Hydrolase</keyword>
<comment type="similarity">
    <text evidence="2 15">Belongs to the peptidase M50B family.</text>
</comment>
<evidence type="ECO:0000256" key="8">
    <source>
        <dbReference type="ARBA" id="ARBA00022801"/>
    </source>
</evidence>
<organism evidence="20 21">
    <name type="scientific">Methanocella arvoryzae (strain DSM 22066 / NBRC 105507 / MRE50)</name>
    <dbReference type="NCBI Taxonomy" id="351160"/>
    <lineage>
        <taxon>Archaea</taxon>
        <taxon>Methanobacteriati</taxon>
        <taxon>Methanobacteriota</taxon>
        <taxon>Stenosarchaea group</taxon>
        <taxon>Methanomicrobia</taxon>
        <taxon>Methanocellales</taxon>
        <taxon>Methanocellaceae</taxon>
        <taxon>Methanocella</taxon>
    </lineage>
</organism>
<evidence type="ECO:0000256" key="16">
    <source>
        <dbReference type="PIRSR" id="PIRSR006404-1"/>
    </source>
</evidence>
<dbReference type="RefSeq" id="WP_012036620.1">
    <property type="nucleotide sequence ID" value="NC_009464.1"/>
</dbReference>
<dbReference type="InterPro" id="IPR016483">
    <property type="entry name" value="UCP006404_Pept_M50_CBS"/>
</dbReference>
<keyword evidence="14" id="KW-0486">Methionine biosynthesis</keyword>
<dbReference type="STRING" id="351160.RCIX451"/>
<evidence type="ECO:0000256" key="7">
    <source>
        <dbReference type="ARBA" id="ARBA00022737"/>
    </source>
</evidence>
<feature type="active site" evidence="16">
    <location>
        <position position="69"/>
    </location>
</feature>
<feature type="binding site" evidence="17">
    <location>
        <position position="166"/>
    </location>
    <ligand>
        <name>Zn(2+)</name>
        <dbReference type="ChEBI" id="CHEBI:29105"/>
        <note>catalytic</note>
    </ligand>
</feature>
<feature type="transmembrane region" description="Helical" evidence="15">
    <location>
        <begin position="21"/>
        <end position="39"/>
    </location>
</feature>
<feature type="binding site" evidence="17">
    <location>
        <position position="68"/>
    </location>
    <ligand>
        <name>Zn(2+)</name>
        <dbReference type="ChEBI" id="CHEBI:29105"/>
        <note>catalytic</note>
    </ligand>
</feature>
<evidence type="ECO:0000256" key="1">
    <source>
        <dbReference type="ARBA" id="ARBA00004651"/>
    </source>
</evidence>
<dbReference type="Gene3D" id="3.10.580.10">
    <property type="entry name" value="CBS-domain"/>
    <property type="match status" value="1"/>
</dbReference>
<dbReference type="InterPro" id="IPR046342">
    <property type="entry name" value="CBS_dom_sf"/>
</dbReference>
<dbReference type="CDD" id="cd04801">
    <property type="entry name" value="CBS_pair_peptidase_M50"/>
    <property type="match status" value="1"/>
</dbReference>
<comment type="subcellular location">
    <subcellularLocation>
        <location evidence="1 15">Cell membrane</location>
        <topology evidence="1 15">Multi-pass membrane protein</topology>
    </subcellularLocation>
</comment>
<dbReference type="SUPFAM" id="SSF54631">
    <property type="entry name" value="CBS-domain pair"/>
    <property type="match status" value="1"/>
</dbReference>
<keyword evidence="21" id="KW-1185">Reference proteome</keyword>
<evidence type="ECO:0000256" key="5">
    <source>
        <dbReference type="ARBA" id="ARBA00022692"/>
    </source>
</evidence>
<dbReference type="PANTHER" id="PTHR39188">
    <property type="entry name" value="MEMBRANE-ASSOCIATED ZINC METALLOPROTEASE M50B"/>
    <property type="match status" value="1"/>
</dbReference>